<feature type="compositionally biased region" description="Polar residues" evidence="1">
    <location>
        <begin position="389"/>
        <end position="435"/>
    </location>
</feature>
<evidence type="ECO:0000313" key="3">
    <source>
        <dbReference type="Proteomes" id="UP000594454"/>
    </source>
</evidence>
<reference evidence="2 3" key="1">
    <citation type="submission" date="2020-11" db="EMBL/GenBank/DDBJ databases">
        <authorList>
            <person name="Wallbank WR R."/>
            <person name="Pardo Diaz C."/>
            <person name="Kozak K."/>
            <person name="Martin S."/>
            <person name="Jiggins C."/>
            <person name="Moest M."/>
            <person name="Warren A I."/>
            <person name="Generalovic N T."/>
            <person name="Byers J.R.P. K."/>
            <person name="Montejo-Kovacevich G."/>
            <person name="Yen C E."/>
        </authorList>
    </citation>
    <scope>NUCLEOTIDE SEQUENCE [LARGE SCALE GENOMIC DNA]</scope>
</reference>
<feature type="compositionally biased region" description="Polar residues" evidence="1">
    <location>
        <begin position="350"/>
        <end position="371"/>
    </location>
</feature>
<name>A0A7R8UVQ1_HERIL</name>
<evidence type="ECO:0000256" key="1">
    <source>
        <dbReference type="SAM" id="MobiDB-lite"/>
    </source>
</evidence>
<gene>
    <name evidence="2" type="ORF">HERILL_LOCUS10664</name>
</gene>
<organism evidence="2 3">
    <name type="scientific">Hermetia illucens</name>
    <name type="common">Black soldier fly</name>
    <dbReference type="NCBI Taxonomy" id="343691"/>
    <lineage>
        <taxon>Eukaryota</taxon>
        <taxon>Metazoa</taxon>
        <taxon>Ecdysozoa</taxon>
        <taxon>Arthropoda</taxon>
        <taxon>Hexapoda</taxon>
        <taxon>Insecta</taxon>
        <taxon>Pterygota</taxon>
        <taxon>Neoptera</taxon>
        <taxon>Endopterygota</taxon>
        <taxon>Diptera</taxon>
        <taxon>Brachycera</taxon>
        <taxon>Stratiomyomorpha</taxon>
        <taxon>Stratiomyidae</taxon>
        <taxon>Hermetiinae</taxon>
        <taxon>Hermetia</taxon>
    </lineage>
</organism>
<dbReference type="Proteomes" id="UP000594454">
    <property type="component" value="Chromosome 4"/>
</dbReference>
<dbReference type="OrthoDB" id="8047385at2759"/>
<feature type="region of interest" description="Disordered" evidence="1">
    <location>
        <begin position="326"/>
        <end position="435"/>
    </location>
</feature>
<feature type="compositionally biased region" description="Polar residues" evidence="1">
    <location>
        <begin position="203"/>
        <end position="229"/>
    </location>
</feature>
<sequence>MSGASPSKEKFCSIIGEIVDKTCDIIVDTEEALEYDAVELTVLLKSIGFRLISFEFETSPEVDSSDIEMEIRCKRSGITSKLLLNAKKCTCPERNKQAENNNSYWEIQGRGPQTPVSRFKGIVKDTSCDLLPDISRKSANISRTTLAMLLQNYQNDFSPDKSKGNKIDVKTFADYLNIKMPNNGELSSASRTTSLPSIVESDAQMQKSQSANNLTTANSNPHSDANAATSGEPESCENGKISDSDKNADESLTFSTLSSLKSDSIDLDELNFEFDYEPNEKDRNLVQKILKARKNLDVALKLIKSKPSSININQLSDIKITEIVLTPPNPKVPSRSTIKTRRTFPAMQTGRRSSIGSSTESPAKFSPQTPKTLPKNRIIKRESFKSSEKTNTPSKSTTPLRRTSSGTNLRPNTNNLTKGHVTKSNATKFNMSKKL</sequence>
<protein>
    <submittedName>
        <fullName evidence="2">Uncharacterized protein</fullName>
    </submittedName>
</protein>
<feature type="compositionally biased region" description="Basic and acidic residues" evidence="1">
    <location>
        <begin position="379"/>
        <end position="388"/>
    </location>
</feature>
<accession>A0A7R8UVQ1</accession>
<evidence type="ECO:0000313" key="2">
    <source>
        <dbReference type="EMBL" id="CAD7087997.1"/>
    </source>
</evidence>
<dbReference type="EMBL" id="LR899012">
    <property type="protein sequence ID" value="CAD7087997.1"/>
    <property type="molecule type" value="Genomic_DNA"/>
</dbReference>
<proteinExistence type="predicted"/>
<dbReference type="InParanoid" id="A0A7R8UVQ1"/>
<dbReference type="AlphaFoldDB" id="A0A7R8UVQ1"/>
<dbReference type="OMA" id="IEMEIRC"/>
<feature type="region of interest" description="Disordered" evidence="1">
    <location>
        <begin position="202"/>
        <end position="247"/>
    </location>
</feature>
<keyword evidence="3" id="KW-1185">Reference proteome</keyword>